<accession>A0A0M4LQT8</accession>
<dbReference type="STRING" id="1125411.W908_07915"/>
<evidence type="ECO:0000313" key="3">
    <source>
        <dbReference type="Proteomes" id="UP000068905"/>
    </source>
</evidence>
<dbReference type="RefSeq" id="WP_020026303.1">
    <property type="nucleotide sequence ID" value="NZ_CP006911.1"/>
</dbReference>
<dbReference type="PANTHER" id="PTHR12735">
    <property type="entry name" value="BOLA-LIKE PROTEIN-RELATED"/>
    <property type="match status" value="1"/>
</dbReference>
<dbReference type="GO" id="GO:0051604">
    <property type="term" value="P:protein maturation"/>
    <property type="evidence" value="ECO:0007669"/>
    <property type="project" value="InterPro"/>
</dbReference>
<dbReference type="InterPro" id="IPR045115">
    <property type="entry name" value="BOL2"/>
</dbReference>
<protein>
    <submittedName>
        <fullName evidence="2">BolA family transcriptional regulator</fullName>
    </submittedName>
</protein>
<name>A0A0M4LQT8_9GAMM</name>
<reference evidence="2 3" key="1">
    <citation type="journal article" date="2015" name="Genome Announc.">
        <title>Genome Sequence of 'Candidatus Thioglobus singularis' Strain PS1, a Mixotroph from the SUP05 Clade of Marine Gammaproteobacteria.</title>
        <authorList>
            <person name="Marshall K.T."/>
            <person name="Morris R.M."/>
        </authorList>
    </citation>
    <scope>NUCLEOTIDE SEQUENCE [LARGE SCALE GENOMIC DNA]</scope>
    <source>
        <strain evidence="2 3">PS1</strain>
    </source>
</reference>
<dbReference type="GO" id="GO:0051537">
    <property type="term" value="F:2 iron, 2 sulfur cluster binding"/>
    <property type="evidence" value="ECO:0007669"/>
    <property type="project" value="InterPro"/>
</dbReference>
<dbReference type="AlphaFoldDB" id="A0A0M4LQT8"/>
<dbReference type="Proteomes" id="UP000068905">
    <property type="component" value="Chromosome"/>
</dbReference>
<dbReference type="GO" id="GO:0005829">
    <property type="term" value="C:cytosol"/>
    <property type="evidence" value="ECO:0007669"/>
    <property type="project" value="TreeGrafter"/>
</dbReference>
<dbReference type="OrthoDB" id="9812890at2"/>
<dbReference type="GO" id="GO:0006879">
    <property type="term" value="P:intracellular iron ion homeostasis"/>
    <property type="evidence" value="ECO:0007669"/>
    <property type="project" value="InterPro"/>
</dbReference>
<evidence type="ECO:0000256" key="1">
    <source>
        <dbReference type="RuleBase" id="RU003860"/>
    </source>
</evidence>
<dbReference type="Pfam" id="PF01722">
    <property type="entry name" value="BolA"/>
    <property type="match status" value="1"/>
</dbReference>
<dbReference type="SUPFAM" id="SSF82657">
    <property type="entry name" value="BolA-like"/>
    <property type="match status" value="1"/>
</dbReference>
<dbReference type="EMBL" id="CP006911">
    <property type="protein sequence ID" value="ALE02447.1"/>
    <property type="molecule type" value="Genomic_DNA"/>
</dbReference>
<dbReference type="PANTHER" id="PTHR12735:SF27">
    <property type="entry name" value="BOLA-LIKE PROTEIN 2"/>
    <property type="match status" value="1"/>
</dbReference>
<evidence type="ECO:0000313" key="2">
    <source>
        <dbReference type="EMBL" id="ALE02447.1"/>
    </source>
</evidence>
<keyword evidence="3" id="KW-1185">Reference proteome</keyword>
<dbReference type="InterPro" id="IPR002634">
    <property type="entry name" value="BolA"/>
</dbReference>
<organism evidence="2 3">
    <name type="scientific">Candidatus Pseudothioglobus singularis PS1</name>
    <dbReference type="NCBI Taxonomy" id="1125411"/>
    <lineage>
        <taxon>Bacteria</taxon>
        <taxon>Pseudomonadati</taxon>
        <taxon>Pseudomonadota</taxon>
        <taxon>Gammaproteobacteria</taxon>
        <taxon>Candidatus Pseudothioglobaceae</taxon>
        <taxon>Candidatus Pseudothioglobus</taxon>
    </lineage>
</organism>
<proteinExistence type="inferred from homology"/>
<sequence length="75" mass="8179">MTLEEVQLKLESGLESSDVTMEGDGCNCSAVIVSPVFEGLSLLQRQRMVLGLVKEEIKSGELHALTVKTFTPAER</sequence>
<dbReference type="InterPro" id="IPR036065">
    <property type="entry name" value="BolA-like_sf"/>
</dbReference>
<dbReference type="KEGG" id="tsn:W908_07915"/>
<dbReference type="PIRSF" id="PIRSF003113">
    <property type="entry name" value="BolA"/>
    <property type="match status" value="1"/>
</dbReference>
<dbReference type="Gene3D" id="3.30.300.90">
    <property type="entry name" value="BolA-like"/>
    <property type="match status" value="1"/>
</dbReference>
<gene>
    <name evidence="2" type="ORF">W908_07915</name>
</gene>
<comment type="similarity">
    <text evidence="1">Belongs to the BolA/IbaG family.</text>
</comment>